<evidence type="ECO:0000313" key="5">
    <source>
        <dbReference type="Proteomes" id="UP000256269"/>
    </source>
</evidence>
<dbReference type="EMBL" id="QUNO01000011">
    <property type="protein sequence ID" value="REH41749.1"/>
    <property type="molecule type" value="Genomic_DNA"/>
</dbReference>
<organism evidence="4 5">
    <name type="scientific">Kutzneria buriramensis</name>
    <dbReference type="NCBI Taxonomy" id="1045776"/>
    <lineage>
        <taxon>Bacteria</taxon>
        <taxon>Bacillati</taxon>
        <taxon>Actinomycetota</taxon>
        <taxon>Actinomycetes</taxon>
        <taxon>Pseudonocardiales</taxon>
        <taxon>Pseudonocardiaceae</taxon>
        <taxon>Kutzneria</taxon>
    </lineage>
</organism>
<name>A0A3E0HCP3_9PSEU</name>
<keyword evidence="5" id="KW-1185">Reference proteome</keyword>
<dbReference type="Gene3D" id="3.40.50.150">
    <property type="entry name" value="Vaccinia Virus protein VP39"/>
    <property type="match status" value="1"/>
</dbReference>
<feature type="domain" description="Methyltransferase" evidence="3">
    <location>
        <begin position="37"/>
        <end position="121"/>
    </location>
</feature>
<dbReference type="InterPro" id="IPR051052">
    <property type="entry name" value="Diverse_substrate_MTase"/>
</dbReference>
<dbReference type="Proteomes" id="UP000256269">
    <property type="component" value="Unassembled WGS sequence"/>
</dbReference>
<dbReference type="PANTHER" id="PTHR44942:SF4">
    <property type="entry name" value="METHYLTRANSFERASE TYPE 11 DOMAIN-CONTAINING PROTEIN"/>
    <property type="match status" value="1"/>
</dbReference>
<dbReference type="OrthoDB" id="9797252at2"/>
<dbReference type="GO" id="GO:0008757">
    <property type="term" value="F:S-adenosylmethionine-dependent methyltransferase activity"/>
    <property type="evidence" value="ECO:0007669"/>
    <property type="project" value="InterPro"/>
</dbReference>
<dbReference type="GO" id="GO:0032259">
    <property type="term" value="P:methylation"/>
    <property type="evidence" value="ECO:0007669"/>
    <property type="project" value="UniProtKB-KW"/>
</dbReference>
<evidence type="ECO:0000313" key="4">
    <source>
        <dbReference type="EMBL" id="REH41749.1"/>
    </source>
</evidence>
<evidence type="ECO:0000259" key="3">
    <source>
        <dbReference type="Pfam" id="PF13649"/>
    </source>
</evidence>
<reference evidence="4 5" key="1">
    <citation type="submission" date="2018-08" db="EMBL/GenBank/DDBJ databases">
        <title>Genomic Encyclopedia of Archaeal and Bacterial Type Strains, Phase II (KMG-II): from individual species to whole genera.</title>
        <authorList>
            <person name="Goeker M."/>
        </authorList>
    </citation>
    <scope>NUCLEOTIDE SEQUENCE [LARGE SCALE GENOMIC DNA]</scope>
    <source>
        <strain evidence="4 5">DSM 45791</strain>
    </source>
</reference>
<proteinExistence type="predicted"/>
<dbReference type="PANTHER" id="PTHR44942">
    <property type="entry name" value="METHYLTRANSF_11 DOMAIN-CONTAINING PROTEIN"/>
    <property type="match status" value="1"/>
</dbReference>
<accession>A0A3E0HCP3</accession>
<dbReference type="InterPro" id="IPR029063">
    <property type="entry name" value="SAM-dependent_MTases_sf"/>
</dbReference>
<sequence length="248" mass="27092">MGEPLPFGLIADEYDRRRPAPPEDLVDDLERLGGSTLDVGCGTGKAAVALIERGLTVLGLEPDERMAAVARSHGVPVEIGAFESWDDGGRRFDLLTFADSWHWVDPVGGVTRSAELLRPGGMVARFWNAHTVDPDVIETFDALYRRHAPEIPRVWEPGDGALIRLVRTADGEPFGQSGNFAPVQTHMYRSETVRTADDWVATVATTSDHLRLGDRLGPLLTELHAAIEGLGGALRVRRSTILALSRRL</sequence>
<keyword evidence="1 4" id="KW-0489">Methyltransferase</keyword>
<dbReference type="InterPro" id="IPR041698">
    <property type="entry name" value="Methyltransf_25"/>
</dbReference>
<dbReference type="Pfam" id="PF13649">
    <property type="entry name" value="Methyltransf_25"/>
    <property type="match status" value="1"/>
</dbReference>
<dbReference type="RefSeq" id="WP_116177797.1">
    <property type="nucleotide sequence ID" value="NZ_CP144375.1"/>
</dbReference>
<gene>
    <name evidence="4" type="ORF">BCF44_11150</name>
</gene>
<evidence type="ECO:0000256" key="2">
    <source>
        <dbReference type="ARBA" id="ARBA00022679"/>
    </source>
</evidence>
<protein>
    <submittedName>
        <fullName evidence="4">Methyltransferase family protein</fullName>
    </submittedName>
</protein>
<comment type="caution">
    <text evidence="4">The sequence shown here is derived from an EMBL/GenBank/DDBJ whole genome shotgun (WGS) entry which is preliminary data.</text>
</comment>
<keyword evidence="2 4" id="KW-0808">Transferase</keyword>
<dbReference type="CDD" id="cd02440">
    <property type="entry name" value="AdoMet_MTases"/>
    <property type="match status" value="1"/>
</dbReference>
<dbReference type="AlphaFoldDB" id="A0A3E0HCP3"/>
<evidence type="ECO:0000256" key="1">
    <source>
        <dbReference type="ARBA" id="ARBA00022603"/>
    </source>
</evidence>
<dbReference type="SUPFAM" id="SSF53335">
    <property type="entry name" value="S-adenosyl-L-methionine-dependent methyltransferases"/>
    <property type="match status" value="1"/>
</dbReference>